<dbReference type="Pfam" id="PF00583">
    <property type="entry name" value="Acetyltransf_1"/>
    <property type="match status" value="1"/>
</dbReference>
<protein>
    <submittedName>
        <fullName evidence="2">Histone acetyltransferase HPA2 and related acetyltransferases</fullName>
    </submittedName>
</protein>
<accession>A0A6J4VP36</accession>
<evidence type="ECO:0000313" key="2">
    <source>
        <dbReference type="EMBL" id="CAA9584513.1"/>
    </source>
</evidence>
<organism evidence="2">
    <name type="scientific">uncultured Thermomicrobiales bacterium</name>
    <dbReference type="NCBI Taxonomy" id="1645740"/>
    <lineage>
        <taxon>Bacteria</taxon>
        <taxon>Pseudomonadati</taxon>
        <taxon>Thermomicrobiota</taxon>
        <taxon>Thermomicrobia</taxon>
        <taxon>Thermomicrobiales</taxon>
        <taxon>environmental samples</taxon>
    </lineage>
</organism>
<name>A0A6J4VP36_9BACT</name>
<dbReference type="CDD" id="cd04301">
    <property type="entry name" value="NAT_SF"/>
    <property type="match status" value="1"/>
</dbReference>
<feature type="domain" description="N-acetyltransferase" evidence="1">
    <location>
        <begin position="44"/>
        <end position="186"/>
    </location>
</feature>
<dbReference type="Gene3D" id="3.40.630.30">
    <property type="match status" value="1"/>
</dbReference>
<gene>
    <name evidence="2" type="ORF">AVDCRST_MAG19-4740</name>
</gene>
<dbReference type="InterPro" id="IPR016181">
    <property type="entry name" value="Acyl_CoA_acyltransferase"/>
</dbReference>
<dbReference type="AlphaFoldDB" id="A0A6J4VP36"/>
<dbReference type="GO" id="GO:0016747">
    <property type="term" value="F:acyltransferase activity, transferring groups other than amino-acyl groups"/>
    <property type="evidence" value="ECO:0007669"/>
    <property type="project" value="InterPro"/>
</dbReference>
<dbReference type="EMBL" id="CADCWL010000247">
    <property type="protein sequence ID" value="CAA9584513.1"/>
    <property type="molecule type" value="Genomic_DNA"/>
</dbReference>
<dbReference type="PROSITE" id="PS51186">
    <property type="entry name" value="GNAT"/>
    <property type="match status" value="1"/>
</dbReference>
<sequence length="186" mass="20259">MTTAAPVPDLVTTTYLHIVGRQGFRPAFVADPDLAVLHSRLPSVPFYRFLYAAVGGGYRWVDRLAWSDADLEAYLARPAVTLLVLYLEGTPVGYVELDRGPHEAEAGTQIAYFGLVPAVHGRGLGKHLLSVGVNRAFGEGAERVWVHTCTEDGPYALANYRGRGFVPYRTVVDEGPPTGDSNPYRA</sequence>
<proteinExistence type="predicted"/>
<evidence type="ECO:0000259" key="1">
    <source>
        <dbReference type="PROSITE" id="PS51186"/>
    </source>
</evidence>
<dbReference type="InterPro" id="IPR000182">
    <property type="entry name" value="GNAT_dom"/>
</dbReference>
<reference evidence="2" key="1">
    <citation type="submission" date="2020-02" db="EMBL/GenBank/DDBJ databases">
        <authorList>
            <person name="Meier V. D."/>
        </authorList>
    </citation>
    <scope>NUCLEOTIDE SEQUENCE</scope>
    <source>
        <strain evidence="2">AVDCRST_MAG19</strain>
    </source>
</reference>
<dbReference type="SUPFAM" id="SSF55729">
    <property type="entry name" value="Acyl-CoA N-acyltransferases (Nat)"/>
    <property type="match status" value="1"/>
</dbReference>
<keyword evidence="2" id="KW-0808">Transferase</keyword>